<name>A0AAV4RG53_CAEEX</name>
<dbReference type="Proteomes" id="UP001054945">
    <property type="component" value="Unassembled WGS sequence"/>
</dbReference>
<evidence type="ECO:0000313" key="1">
    <source>
        <dbReference type="EMBL" id="GIY21293.1"/>
    </source>
</evidence>
<protein>
    <recommendedName>
        <fullName evidence="3">LAGLIDADG homing endonuclease</fullName>
    </recommendedName>
</protein>
<sequence length="124" mass="14524">MQPMINQFRLSLSEGNGKAIYRLKPVEVSYIAFFMAMLRIPHSATVSDLAFIFFCLDRCTKTLQLQPSGTNQPTPVTRFVFFFCFYQSSRYTCFENVDYNEISEQVKKKGIRGLKIIRKRKTER</sequence>
<dbReference type="AlphaFoldDB" id="A0AAV4RG53"/>
<accession>A0AAV4RG53</accession>
<evidence type="ECO:0000313" key="2">
    <source>
        <dbReference type="Proteomes" id="UP001054945"/>
    </source>
</evidence>
<evidence type="ECO:0008006" key="3">
    <source>
        <dbReference type="Google" id="ProtNLM"/>
    </source>
</evidence>
<proteinExistence type="predicted"/>
<keyword evidence="2" id="KW-1185">Reference proteome</keyword>
<organism evidence="1 2">
    <name type="scientific">Caerostris extrusa</name>
    <name type="common">Bark spider</name>
    <name type="synonym">Caerostris bankana</name>
    <dbReference type="NCBI Taxonomy" id="172846"/>
    <lineage>
        <taxon>Eukaryota</taxon>
        <taxon>Metazoa</taxon>
        <taxon>Ecdysozoa</taxon>
        <taxon>Arthropoda</taxon>
        <taxon>Chelicerata</taxon>
        <taxon>Arachnida</taxon>
        <taxon>Araneae</taxon>
        <taxon>Araneomorphae</taxon>
        <taxon>Entelegynae</taxon>
        <taxon>Araneoidea</taxon>
        <taxon>Araneidae</taxon>
        <taxon>Caerostris</taxon>
    </lineage>
</organism>
<gene>
    <name evidence="1" type="ORF">CEXT_796261</name>
</gene>
<comment type="caution">
    <text evidence="1">The sequence shown here is derived from an EMBL/GenBank/DDBJ whole genome shotgun (WGS) entry which is preliminary data.</text>
</comment>
<dbReference type="EMBL" id="BPLR01007995">
    <property type="protein sequence ID" value="GIY21293.1"/>
    <property type="molecule type" value="Genomic_DNA"/>
</dbReference>
<reference evidence="1 2" key="1">
    <citation type="submission" date="2021-06" db="EMBL/GenBank/DDBJ databases">
        <title>Caerostris extrusa draft genome.</title>
        <authorList>
            <person name="Kono N."/>
            <person name="Arakawa K."/>
        </authorList>
    </citation>
    <scope>NUCLEOTIDE SEQUENCE [LARGE SCALE GENOMIC DNA]</scope>
</reference>